<feature type="region of interest" description="Disordered" evidence="1">
    <location>
        <begin position="249"/>
        <end position="277"/>
    </location>
</feature>
<dbReference type="EMBL" id="RRYP01005504">
    <property type="protein sequence ID" value="TNV81979.1"/>
    <property type="molecule type" value="Genomic_DNA"/>
</dbReference>
<organism evidence="2 3">
    <name type="scientific">Halteria grandinella</name>
    <dbReference type="NCBI Taxonomy" id="5974"/>
    <lineage>
        <taxon>Eukaryota</taxon>
        <taxon>Sar</taxon>
        <taxon>Alveolata</taxon>
        <taxon>Ciliophora</taxon>
        <taxon>Intramacronucleata</taxon>
        <taxon>Spirotrichea</taxon>
        <taxon>Stichotrichia</taxon>
        <taxon>Sporadotrichida</taxon>
        <taxon>Halteriidae</taxon>
        <taxon>Halteria</taxon>
    </lineage>
</organism>
<proteinExistence type="predicted"/>
<feature type="region of interest" description="Disordered" evidence="1">
    <location>
        <begin position="315"/>
        <end position="342"/>
    </location>
</feature>
<accession>A0A8J8T4K1</accession>
<name>A0A8J8T4K1_HALGN</name>
<feature type="compositionally biased region" description="Polar residues" evidence="1">
    <location>
        <begin position="1"/>
        <end position="12"/>
    </location>
</feature>
<comment type="caution">
    <text evidence="2">The sequence shown here is derived from an EMBL/GenBank/DDBJ whole genome shotgun (WGS) entry which is preliminary data.</text>
</comment>
<keyword evidence="3" id="KW-1185">Reference proteome</keyword>
<feature type="compositionally biased region" description="Basic and acidic residues" evidence="1">
    <location>
        <begin position="333"/>
        <end position="342"/>
    </location>
</feature>
<feature type="compositionally biased region" description="Polar residues" evidence="1">
    <location>
        <begin position="23"/>
        <end position="40"/>
    </location>
</feature>
<sequence>MNNSQSNNQLAPSGSKLMPDGTLKSSSSGPRKSGIQISVQKSPVLKHLSGGLLSMYQALQERPLLSQREPDIVLIKEDQEAFVPQLKPVSASLEPMSYSQPLRQVVGPQPLPPPPVKILVKPRGPEDDLASLFNDEGIFEGKFESIHMMAKRLRNELFPKDVARRMLKAAFQDELRQDKKRLTNLIMTYTRMFWKKPPTQPEVAALHREEGRIMASQMEADNPERYIPPNQHDSSRPVLKRSFSFSDIQQNNSNESQAPKSKVTAPKYNDSIISPQDGGDIFQMIEREQELQNQKPPNKSKSLLVQHKVENTSSLSTSASFQSSLPPQFLFSDPEKQKPLPSINEEKSIGLSELLESSEPANEVAASSNREGLAQQNRAILLEEAKQSDKLINSDSLCEVLPKQAPNIPKPLQLLQQLQKLQALKEAARRELNWTSNKQDLQSSSHSQQIYQHPPPLIHSQQYQAAEIEYQQHIPYDFHMTHSQHAVPPKESPFILSLVQPRAPS</sequence>
<dbReference type="Proteomes" id="UP000785679">
    <property type="component" value="Unassembled WGS sequence"/>
</dbReference>
<reference evidence="2" key="1">
    <citation type="submission" date="2019-06" db="EMBL/GenBank/DDBJ databases">
        <authorList>
            <person name="Zheng W."/>
        </authorList>
    </citation>
    <scope>NUCLEOTIDE SEQUENCE</scope>
    <source>
        <strain evidence="2">QDHG01</strain>
    </source>
</reference>
<evidence type="ECO:0000313" key="2">
    <source>
        <dbReference type="EMBL" id="TNV81979.1"/>
    </source>
</evidence>
<evidence type="ECO:0000256" key="1">
    <source>
        <dbReference type="SAM" id="MobiDB-lite"/>
    </source>
</evidence>
<feature type="compositionally biased region" description="Polar residues" evidence="1">
    <location>
        <begin position="249"/>
        <end position="259"/>
    </location>
</feature>
<feature type="region of interest" description="Disordered" evidence="1">
    <location>
        <begin position="1"/>
        <end position="40"/>
    </location>
</feature>
<dbReference type="AlphaFoldDB" id="A0A8J8T4K1"/>
<evidence type="ECO:0000313" key="3">
    <source>
        <dbReference type="Proteomes" id="UP000785679"/>
    </source>
</evidence>
<feature type="compositionally biased region" description="Low complexity" evidence="1">
    <location>
        <begin position="315"/>
        <end position="324"/>
    </location>
</feature>
<protein>
    <submittedName>
        <fullName evidence="2">Uncharacterized protein</fullName>
    </submittedName>
</protein>
<gene>
    <name evidence="2" type="ORF">FGO68_gene6641</name>
</gene>